<dbReference type="Pfam" id="PF22936">
    <property type="entry name" value="Pol_BBD"/>
    <property type="match status" value="1"/>
</dbReference>
<gene>
    <name evidence="4" type="ORF">JRO89_XS09G0155600</name>
</gene>
<dbReference type="Proteomes" id="UP000827721">
    <property type="component" value="Unassembled WGS sequence"/>
</dbReference>
<sequence length="443" mass="50923">MASDRSENFVQLAIPRFDGHCDHWSILMENFLRSKEYWQVVDSRVAESAEGVVLTDAQKTELEGQKLKDLKAKNYLFQAIDRSSRVKRALLQALRKDFETLQMKDSEPVIDYCARTIGIVNKMRFHGEQMNDVAIAEKIPRFLAPKYDYVVCSIEESKDIDALSLDELHSSLLVHEQKMNRSTTTDEQALKVSTFTESTNLRERGKGRGRGRGGRGYRDGNRQYQNFKGDDDQLNFQGKGRGRDQQFDKSKVECYRCHKLGHYHSNCYVKLPKDKEKWEKSNFTEKKEVENLLMAYHVKKELPESDVWYVDTGCNNHMCGSKSSFSYLTEGFHTPVGFGDCSTVSVMGKCDIQIKTKNGYVETISNVFYVPNLKSNLLSAGQLQENRQQEIPIILDEVEDIFVSHIQSSIAYQRIDQQLQTSDEILTTDNLIVDQPCSRKRPD</sequence>
<dbReference type="PANTHER" id="PTHR35317:SF27">
    <property type="entry name" value="RETROVIRUS-RELATED POL POLYPROTEIN FROM TRANSPOSON TNT 1-94"/>
    <property type="match status" value="1"/>
</dbReference>
<accession>A0ABQ8HLH4</accession>
<feature type="domain" description="CCHC-type" evidence="3">
    <location>
        <begin position="254"/>
        <end position="267"/>
    </location>
</feature>
<organism evidence="4 5">
    <name type="scientific">Xanthoceras sorbifolium</name>
    <dbReference type="NCBI Taxonomy" id="99658"/>
    <lineage>
        <taxon>Eukaryota</taxon>
        <taxon>Viridiplantae</taxon>
        <taxon>Streptophyta</taxon>
        <taxon>Embryophyta</taxon>
        <taxon>Tracheophyta</taxon>
        <taxon>Spermatophyta</taxon>
        <taxon>Magnoliopsida</taxon>
        <taxon>eudicotyledons</taxon>
        <taxon>Gunneridae</taxon>
        <taxon>Pentapetalae</taxon>
        <taxon>rosids</taxon>
        <taxon>malvids</taxon>
        <taxon>Sapindales</taxon>
        <taxon>Sapindaceae</taxon>
        <taxon>Xanthoceroideae</taxon>
        <taxon>Xanthoceras</taxon>
    </lineage>
</organism>
<dbReference type="SUPFAM" id="SSF57756">
    <property type="entry name" value="Retrovirus zinc finger-like domains"/>
    <property type="match status" value="1"/>
</dbReference>
<evidence type="ECO:0000313" key="4">
    <source>
        <dbReference type="EMBL" id="KAH7565183.1"/>
    </source>
</evidence>
<name>A0ABQ8HLH4_9ROSI</name>
<evidence type="ECO:0000259" key="3">
    <source>
        <dbReference type="PROSITE" id="PS50158"/>
    </source>
</evidence>
<reference evidence="4 5" key="1">
    <citation type="submission" date="2021-02" db="EMBL/GenBank/DDBJ databases">
        <title>Plant Genome Project.</title>
        <authorList>
            <person name="Zhang R.-G."/>
        </authorList>
    </citation>
    <scope>NUCLEOTIDE SEQUENCE [LARGE SCALE GENOMIC DNA]</scope>
    <source>
        <tissue evidence="4">Leaves</tissue>
    </source>
</reference>
<comment type="caution">
    <text evidence="4">The sequence shown here is derived from an EMBL/GenBank/DDBJ whole genome shotgun (WGS) entry which is preliminary data.</text>
</comment>
<keyword evidence="1" id="KW-0862">Zinc</keyword>
<evidence type="ECO:0000313" key="5">
    <source>
        <dbReference type="Proteomes" id="UP000827721"/>
    </source>
</evidence>
<keyword evidence="5" id="KW-1185">Reference proteome</keyword>
<dbReference type="InterPro" id="IPR001878">
    <property type="entry name" value="Znf_CCHC"/>
</dbReference>
<feature type="region of interest" description="Disordered" evidence="2">
    <location>
        <begin position="202"/>
        <end position="244"/>
    </location>
</feature>
<protein>
    <recommendedName>
        <fullName evidence="3">CCHC-type domain-containing protein</fullName>
    </recommendedName>
</protein>
<dbReference type="PANTHER" id="PTHR35317">
    <property type="entry name" value="OS04G0629600 PROTEIN"/>
    <property type="match status" value="1"/>
</dbReference>
<dbReference type="PROSITE" id="PS50158">
    <property type="entry name" value="ZF_CCHC"/>
    <property type="match status" value="1"/>
</dbReference>
<proteinExistence type="predicted"/>
<keyword evidence="1" id="KW-0863">Zinc-finger</keyword>
<evidence type="ECO:0000256" key="1">
    <source>
        <dbReference type="PROSITE-ProRule" id="PRU00047"/>
    </source>
</evidence>
<evidence type="ECO:0000256" key="2">
    <source>
        <dbReference type="SAM" id="MobiDB-lite"/>
    </source>
</evidence>
<keyword evidence="1" id="KW-0479">Metal-binding</keyword>
<dbReference type="InterPro" id="IPR054722">
    <property type="entry name" value="PolX-like_BBD"/>
</dbReference>
<dbReference type="EMBL" id="JAFEMO010000009">
    <property type="protein sequence ID" value="KAH7565183.1"/>
    <property type="molecule type" value="Genomic_DNA"/>
</dbReference>
<dbReference type="InterPro" id="IPR036875">
    <property type="entry name" value="Znf_CCHC_sf"/>
</dbReference>
<dbReference type="Pfam" id="PF14223">
    <property type="entry name" value="Retrotran_gag_2"/>
    <property type="match status" value="1"/>
</dbReference>